<protein>
    <submittedName>
        <fullName evidence="1">Uncharacterized protein</fullName>
    </submittedName>
</protein>
<keyword evidence="2" id="KW-1185">Reference proteome</keyword>
<dbReference type="Proteomes" id="UP000237000">
    <property type="component" value="Unassembled WGS sequence"/>
</dbReference>
<evidence type="ECO:0000313" key="2">
    <source>
        <dbReference type="Proteomes" id="UP000237000"/>
    </source>
</evidence>
<evidence type="ECO:0000313" key="1">
    <source>
        <dbReference type="EMBL" id="POO00941.1"/>
    </source>
</evidence>
<accession>A0A2P5FT33</accession>
<dbReference type="EMBL" id="JXTC01000010">
    <property type="protein sequence ID" value="POO00941.1"/>
    <property type="molecule type" value="Genomic_DNA"/>
</dbReference>
<name>A0A2P5FT33_TREOI</name>
<dbReference type="InParanoid" id="A0A2P5FT33"/>
<sequence length="102" mass="11537">MAHEIPSNAEKKAFASEVNTFKTTIKDYESYIKSLNEEILIDEGRATAAQARGLVGDSAGHLMRSMDLRHLVQSYEAQKRAATRDLAIIKKQWYKKYDFLGG</sequence>
<organism evidence="1 2">
    <name type="scientific">Trema orientale</name>
    <name type="common">Charcoal tree</name>
    <name type="synonym">Celtis orientalis</name>
    <dbReference type="NCBI Taxonomy" id="63057"/>
    <lineage>
        <taxon>Eukaryota</taxon>
        <taxon>Viridiplantae</taxon>
        <taxon>Streptophyta</taxon>
        <taxon>Embryophyta</taxon>
        <taxon>Tracheophyta</taxon>
        <taxon>Spermatophyta</taxon>
        <taxon>Magnoliopsida</taxon>
        <taxon>eudicotyledons</taxon>
        <taxon>Gunneridae</taxon>
        <taxon>Pentapetalae</taxon>
        <taxon>rosids</taxon>
        <taxon>fabids</taxon>
        <taxon>Rosales</taxon>
        <taxon>Cannabaceae</taxon>
        <taxon>Trema</taxon>
    </lineage>
</organism>
<gene>
    <name evidence="1" type="ORF">TorRG33x02_031240</name>
</gene>
<dbReference type="AlphaFoldDB" id="A0A2P5FT33"/>
<proteinExistence type="predicted"/>
<dbReference type="OrthoDB" id="10362009at2759"/>
<comment type="caution">
    <text evidence="1">The sequence shown here is derived from an EMBL/GenBank/DDBJ whole genome shotgun (WGS) entry which is preliminary data.</text>
</comment>
<reference evidence="2" key="1">
    <citation type="submission" date="2016-06" db="EMBL/GenBank/DDBJ databases">
        <title>Parallel loss of symbiosis genes in relatives of nitrogen-fixing non-legume Parasponia.</title>
        <authorList>
            <person name="Van Velzen R."/>
            <person name="Holmer R."/>
            <person name="Bu F."/>
            <person name="Rutten L."/>
            <person name="Van Zeijl A."/>
            <person name="Liu W."/>
            <person name="Santuari L."/>
            <person name="Cao Q."/>
            <person name="Sharma T."/>
            <person name="Shen D."/>
            <person name="Roswanjaya Y."/>
            <person name="Wardhani T."/>
            <person name="Kalhor M.S."/>
            <person name="Jansen J."/>
            <person name="Van den Hoogen J."/>
            <person name="Gungor B."/>
            <person name="Hartog M."/>
            <person name="Hontelez J."/>
            <person name="Verver J."/>
            <person name="Yang W.-C."/>
            <person name="Schijlen E."/>
            <person name="Repin R."/>
            <person name="Schilthuizen M."/>
            <person name="Schranz E."/>
            <person name="Heidstra R."/>
            <person name="Miyata K."/>
            <person name="Fedorova E."/>
            <person name="Kohlen W."/>
            <person name="Bisseling T."/>
            <person name="Smit S."/>
            <person name="Geurts R."/>
        </authorList>
    </citation>
    <scope>NUCLEOTIDE SEQUENCE [LARGE SCALE GENOMIC DNA]</scope>
    <source>
        <strain evidence="2">cv. RG33-2</strain>
    </source>
</reference>